<gene>
    <name evidence="4" type="ORF">ENR15_19555</name>
</gene>
<keyword evidence="3" id="KW-0732">Signal</keyword>
<evidence type="ECO:0000313" key="4">
    <source>
        <dbReference type="EMBL" id="HGG02772.1"/>
    </source>
</evidence>
<evidence type="ECO:0000256" key="2">
    <source>
        <dbReference type="ARBA" id="ARBA00010742"/>
    </source>
</evidence>
<comment type="subcellular location">
    <subcellularLocation>
        <location evidence="1">Periplasm</location>
    </subcellularLocation>
</comment>
<protein>
    <submittedName>
        <fullName evidence="4">Transporter substrate-binding domain-containing protein</fullName>
    </submittedName>
</protein>
<dbReference type="AlphaFoldDB" id="A0A7C3VJ98"/>
<organism evidence="4">
    <name type="scientific">Planktothricoides sp. SpSt-374</name>
    <dbReference type="NCBI Taxonomy" id="2282167"/>
    <lineage>
        <taxon>Bacteria</taxon>
        <taxon>Bacillati</taxon>
        <taxon>Cyanobacteriota</taxon>
        <taxon>Cyanophyceae</taxon>
        <taxon>Oscillatoriophycideae</taxon>
        <taxon>Oscillatoriales</taxon>
        <taxon>Oscillatoriaceae</taxon>
        <taxon>Planktothricoides</taxon>
    </lineage>
</organism>
<proteinExistence type="inferred from homology"/>
<evidence type="ECO:0000256" key="3">
    <source>
        <dbReference type="ARBA" id="ARBA00022729"/>
    </source>
</evidence>
<reference evidence="4" key="1">
    <citation type="journal article" date="2020" name="mSystems">
        <title>Genome- and Community-Level Interaction Insights into Carbon Utilization and Element Cycling Functions of Hydrothermarchaeota in Hydrothermal Sediment.</title>
        <authorList>
            <person name="Zhou Z."/>
            <person name="Liu Y."/>
            <person name="Xu W."/>
            <person name="Pan J."/>
            <person name="Luo Z.H."/>
            <person name="Li M."/>
        </authorList>
    </citation>
    <scope>NUCLEOTIDE SEQUENCE [LARGE SCALE GENOMIC DNA]</scope>
    <source>
        <strain evidence="4">SpSt-374</strain>
    </source>
</reference>
<dbReference type="SUPFAM" id="SSF53850">
    <property type="entry name" value="Periplasmic binding protein-like II"/>
    <property type="match status" value="1"/>
</dbReference>
<comment type="similarity">
    <text evidence="2">Belongs to the bacterial solute-binding protein SsuA/TauA family.</text>
</comment>
<evidence type="ECO:0000256" key="1">
    <source>
        <dbReference type="ARBA" id="ARBA00004418"/>
    </source>
</evidence>
<dbReference type="PANTHER" id="PTHR30024:SF47">
    <property type="entry name" value="TAURINE-BINDING PERIPLASMIC PROTEIN"/>
    <property type="match status" value="1"/>
</dbReference>
<dbReference type="Pfam" id="PF13379">
    <property type="entry name" value="NMT1_2"/>
    <property type="match status" value="1"/>
</dbReference>
<dbReference type="PANTHER" id="PTHR30024">
    <property type="entry name" value="ALIPHATIC SULFONATES-BINDING PROTEIN-RELATED"/>
    <property type="match status" value="1"/>
</dbReference>
<sequence>MLKSRNVLKLSLILIMGFLLATFIHACEGVKEQPLKQLQIGITSWPGFDIALYGQAAGLFEKRGLAVEFQRFQNQQDSSRAVMRGSLDAAFVSFWDALQVDPGNDTPALVLVTNVSRGADGIVTQAEIKSVKELQGKKVAAKLGTVNHLILLEALNLHQVEPKTVEIEDISNEIAVDLLKQGKVDGAVLWEPLLSETAKEIKGNIPYTTKDLNSLVIDVLVTRSGLVKEKQAELTQFILAWFDIMHAVETNPTAVFAKVGEQLGQTGAAFGADYSGLKKGDIEMNRQMFAQEGGLVEAKAKIVALLREDMRHGRIPREDLGIAREPVNAALAQWQPVEDK</sequence>
<dbReference type="GO" id="GO:0042597">
    <property type="term" value="C:periplasmic space"/>
    <property type="evidence" value="ECO:0007669"/>
    <property type="project" value="UniProtKB-SubCell"/>
</dbReference>
<dbReference type="EMBL" id="DSPX01000198">
    <property type="protein sequence ID" value="HGG02772.1"/>
    <property type="molecule type" value="Genomic_DNA"/>
</dbReference>
<dbReference type="Gene3D" id="3.40.190.10">
    <property type="entry name" value="Periplasmic binding protein-like II"/>
    <property type="match status" value="2"/>
</dbReference>
<comment type="caution">
    <text evidence="4">The sequence shown here is derived from an EMBL/GenBank/DDBJ whole genome shotgun (WGS) entry which is preliminary data.</text>
</comment>
<accession>A0A7C3VJ98</accession>
<name>A0A7C3VJ98_9CYAN</name>